<feature type="coiled-coil region" evidence="1">
    <location>
        <begin position="1076"/>
        <end position="1144"/>
    </location>
</feature>
<gene>
    <name evidence="2" type="ORF">DSM107014_07340</name>
</gene>
<evidence type="ECO:0000313" key="2">
    <source>
        <dbReference type="EMBL" id="MBR8827708.1"/>
    </source>
</evidence>
<feature type="coiled-coil region" evidence="1">
    <location>
        <begin position="1319"/>
        <end position="1353"/>
    </location>
</feature>
<feature type="coiled-coil region" evidence="1">
    <location>
        <begin position="1186"/>
        <end position="1213"/>
    </location>
</feature>
<organism evidence="2 3">
    <name type="scientific">Gomphosphaeria aponina SAG 52.96 = DSM 107014</name>
    <dbReference type="NCBI Taxonomy" id="1521640"/>
    <lineage>
        <taxon>Bacteria</taxon>
        <taxon>Bacillati</taxon>
        <taxon>Cyanobacteriota</taxon>
        <taxon>Cyanophyceae</taxon>
        <taxon>Oscillatoriophycideae</taxon>
        <taxon>Chroococcales</taxon>
        <taxon>Gomphosphaeriaceae</taxon>
        <taxon>Gomphosphaeria</taxon>
    </lineage>
</organism>
<accession>A0A941GXN6</accession>
<keyword evidence="1" id="KW-0175">Coiled coil</keyword>
<sequence>MQLFQVVRINEAGLVANAVDFGMMADKEKNLRLCKGFVFNYNKSNYKASTLGILDAVWKSYGEEKVSNIHLMVQDYGKGKSHFALTLANFFKQPEDSPEVKGILTQMEIAVGNNQAMVGKIREEKQVKKRHLVICLSGDRSLDLRQIFLRGVRNTLEEEGITESNVIEICKKPLEYLESLSEEEQAIANEFLKQTESTWENVATLIEFLKQDNYRVIRTVKDISRQLNKGFAIDFETDLNIEEILENLIKNLCAGENPAYQGVLILFDELNYYLQSWANDSVAAGGAALQSITKACENHQGKMALVCFTQIRPLKSVPSKSAEDYKKLASRLEMAQSTYEPVSSLELVINGLIEQQVNTKEWQEFIGKWGSTLLADSRNGQEKRIPTYKERGWSLESFHQIITLGCFPLHPLNAYLLCNLDFTQGRTAIQYIQEEVKRFIEVEPVEKNGSLNYLAAVGLVTAFESNFGQFASYLEYERASDAIAASAKPEEITVLKALFLYYASKNKLNKLEGEKHEILLSELSGFSIGQTEAIIKELCNKRQVIYHNPGDNTYRFYGGINLQELREELEEELEKRNEHLTVTKVVNYCQLNVEAYLREPVIRANYFIEENKLLSDEWFFEYKFYAAEGITKILAGSQKLITQAEEAQGIFAYVLAETKSELEELKKNMGKILENSRLKERIVVAIPAKPTGEIARDLAVINLLTKRSTQEKQESGAASSQLRKQLEQKIEREIREIINSCTYYCWGREEIPLSERENPSRLVSNLLQKLYHLVPPVAKNEKMAKGKATGSKVIGYIANRLLEDDLTIQKFPDQSYNNLITPVFVEGWGLLKVTEQKYLVQIPGQKNVRAAWDKISEMTALGDKQEQRVDLEKIWQILAAPPFGYNEYTFTMLLTAWLAYHRNEVQLEGSFGIPQKKTQLVSVYVKPLKDWATTNVFSKPKDFISKWIEGGRKPRLIRRLPVTCPEVPKQVNYQEAEQLIKGIKNYLESENPDPVKVKEIELKREQLITGMKKVEGKLQPLEIAENLATETKLDILVEIYPRLRQHWVMETSSDLINVSPTEEQLSRQTRALGNVQEKIEQRVKLLREGAELLETEEEYGGYKVELEKAIEKIREVEGLPLKLIDILENAITTADERLSKLKTQAKIEQCLEQIQMRYHALSENASQQDYWLTLSAIETLAGGIPAVKEEQRYKEIQKELAQKQDDLTSLLENWSARLVGIARSKGLELYQEVSSQQNRFTKEESRKRVEQLLAQLNGMILEGRSESKVEPEKREQDEQIMQMIRQKNPATLESIRLCEEEIGEIANLRRRLNEPEVYKIEIEGKLQELKNKITEYNRQLQNIRDRLRVVANSRELNTLITEYSRLDLAFQDSPSYFVYQQLREEIRSLAGFFQVAEVPKVDTVEGIQAQLTRLNQWQHSVNNLSPSLQTRCEFLRNELEQKIEQLGDAKQEQAKVWLELMQRQAAQLEELAAQEKLRCANKILQELELEGRVYGEMLQAEEQELLVDIQQQCVALQSQNKEEQIIFLFQELSQKQRGSLYNKLKGYVSES</sequence>
<feature type="coiled-coil region" evidence="1">
    <location>
        <begin position="1432"/>
        <end position="1504"/>
    </location>
</feature>
<dbReference type="Proteomes" id="UP000767446">
    <property type="component" value="Unassembled WGS sequence"/>
</dbReference>
<protein>
    <submittedName>
        <fullName evidence="2">Uncharacterized protein</fullName>
    </submittedName>
</protein>
<evidence type="ECO:0000256" key="1">
    <source>
        <dbReference type="SAM" id="Coils"/>
    </source>
</evidence>
<evidence type="ECO:0000313" key="3">
    <source>
        <dbReference type="Proteomes" id="UP000767446"/>
    </source>
</evidence>
<dbReference type="EMBL" id="JADQBC010000040">
    <property type="protein sequence ID" value="MBR8827708.1"/>
    <property type="molecule type" value="Genomic_DNA"/>
</dbReference>
<reference evidence="2" key="1">
    <citation type="submission" date="2021-02" db="EMBL/GenBank/DDBJ databases">
        <title>Metagenome analyses of Stigonema ocellatum DSM 106950, Chlorogloea purpurea SAG 13.99 and Gomphosphaeria aponina DSM 107014.</title>
        <authorList>
            <person name="Marter P."/>
            <person name="Huang S."/>
        </authorList>
    </citation>
    <scope>NUCLEOTIDE SEQUENCE</scope>
    <source>
        <strain evidence="2">JP213</strain>
    </source>
</reference>
<proteinExistence type="predicted"/>
<name>A0A941GXN6_9CHRO</name>
<comment type="caution">
    <text evidence="2">The sequence shown here is derived from an EMBL/GenBank/DDBJ whole genome shotgun (WGS) entry which is preliminary data.</text>
</comment>